<keyword evidence="1" id="KW-0805">Transcription regulation</keyword>
<dbReference type="Pfam" id="PF12833">
    <property type="entry name" value="HTH_18"/>
    <property type="match status" value="1"/>
</dbReference>
<dbReference type="EMBL" id="WHSB02000001">
    <property type="protein sequence ID" value="MCQ4628656.1"/>
    <property type="molecule type" value="Genomic_DNA"/>
</dbReference>
<name>A0ABT1R0F7_9HYPH</name>
<gene>
    <name evidence="5" type="ORF">GB927_001335</name>
</gene>
<evidence type="ECO:0000313" key="5">
    <source>
        <dbReference type="EMBL" id="MCQ4628656.1"/>
    </source>
</evidence>
<dbReference type="PROSITE" id="PS01124">
    <property type="entry name" value="HTH_ARAC_FAMILY_2"/>
    <property type="match status" value="1"/>
</dbReference>
<dbReference type="SUPFAM" id="SSF46689">
    <property type="entry name" value="Homeodomain-like"/>
    <property type="match status" value="1"/>
</dbReference>
<dbReference type="InterPro" id="IPR018060">
    <property type="entry name" value="HTH_AraC"/>
</dbReference>
<reference evidence="5" key="1">
    <citation type="submission" date="2021-07" db="EMBL/GenBank/DDBJ databases">
        <title>Shinella sp. nov., a novel member of the genus Shinella from water.</title>
        <authorList>
            <person name="Deng Y."/>
        </authorList>
    </citation>
    <scope>NUCLEOTIDE SEQUENCE</scope>
    <source>
        <strain evidence="5">CPCC 100929</strain>
    </source>
</reference>
<dbReference type="Pfam" id="PF14525">
    <property type="entry name" value="AraC_binding_2"/>
    <property type="match status" value="1"/>
</dbReference>
<proteinExistence type="predicted"/>
<dbReference type="InterPro" id="IPR050204">
    <property type="entry name" value="AraC_XylS_family_regulators"/>
</dbReference>
<evidence type="ECO:0000256" key="3">
    <source>
        <dbReference type="ARBA" id="ARBA00023163"/>
    </source>
</evidence>
<feature type="domain" description="HTH araC/xylS-type" evidence="4">
    <location>
        <begin position="213"/>
        <end position="313"/>
    </location>
</feature>
<keyword evidence="3" id="KW-0804">Transcription</keyword>
<keyword evidence="6" id="KW-1185">Reference proteome</keyword>
<organism evidence="5 6">
    <name type="scientific">Shinella lacus</name>
    <dbReference type="NCBI Taxonomy" id="2654216"/>
    <lineage>
        <taxon>Bacteria</taxon>
        <taxon>Pseudomonadati</taxon>
        <taxon>Pseudomonadota</taxon>
        <taxon>Alphaproteobacteria</taxon>
        <taxon>Hyphomicrobiales</taxon>
        <taxon>Rhizobiaceae</taxon>
        <taxon>Shinella</taxon>
    </lineage>
</organism>
<dbReference type="SMART" id="SM00342">
    <property type="entry name" value="HTH_ARAC"/>
    <property type="match status" value="1"/>
</dbReference>
<accession>A0ABT1R0F7</accession>
<dbReference type="PANTHER" id="PTHR46796">
    <property type="entry name" value="HTH-TYPE TRANSCRIPTIONAL ACTIVATOR RHAS-RELATED"/>
    <property type="match status" value="1"/>
</dbReference>
<dbReference type="PRINTS" id="PR00032">
    <property type="entry name" value="HTHARAC"/>
</dbReference>
<dbReference type="Proteomes" id="UP000996601">
    <property type="component" value="Unassembled WGS sequence"/>
</dbReference>
<dbReference type="RefSeq" id="WP_256114712.1">
    <property type="nucleotide sequence ID" value="NZ_WHSB02000001.1"/>
</dbReference>
<keyword evidence="2" id="KW-0238">DNA-binding</keyword>
<protein>
    <submittedName>
        <fullName evidence="5">Helix-turn-helix domain-containing protein</fullName>
    </submittedName>
</protein>
<dbReference type="InterPro" id="IPR020449">
    <property type="entry name" value="Tscrpt_reg_AraC-type_HTH"/>
</dbReference>
<sequence>MKTSITTSATRAPDRSRHWHEAIASAYFPLDLRFRDADGFSGDLTTWDFGDVSISRLTCDALQYLRLPHHFRAAREEEFLVTVPAKAEVFFSQGGRDVKCRPGGFFLERSSEPYQFSHAEAADMWVLKVEADALGGRMRAPDRFCTLQFEANNGAGGLFTDMLHLLPARFDGMTQEARATVGRQLVDLLVLAIKADDRVLASGNSTVRTAHLARIEAYIRANLQDFRLDPDRIARACGISTRYLHELFRDTNETVRSWIRDQRLAACREALEDPDNVQTAAEIAYRWGFGDQTQFSRVFKAQFGVPPGEFRAECQKRR</sequence>
<evidence type="ECO:0000256" key="2">
    <source>
        <dbReference type="ARBA" id="ARBA00023125"/>
    </source>
</evidence>
<dbReference type="InterPro" id="IPR035418">
    <property type="entry name" value="AraC-bd_2"/>
</dbReference>
<dbReference type="Gene3D" id="1.10.10.60">
    <property type="entry name" value="Homeodomain-like"/>
    <property type="match status" value="1"/>
</dbReference>
<comment type="caution">
    <text evidence="5">The sequence shown here is derived from an EMBL/GenBank/DDBJ whole genome shotgun (WGS) entry which is preliminary data.</text>
</comment>
<dbReference type="PANTHER" id="PTHR46796:SF6">
    <property type="entry name" value="ARAC SUBFAMILY"/>
    <property type="match status" value="1"/>
</dbReference>
<evidence type="ECO:0000256" key="1">
    <source>
        <dbReference type="ARBA" id="ARBA00023015"/>
    </source>
</evidence>
<evidence type="ECO:0000313" key="6">
    <source>
        <dbReference type="Proteomes" id="UP000996601"/>
    </source>
</evidence>
<dbReference type="InterPro" id="IPR009057">
    <property type="entry name" value="Homeodomain-like_sf"/>
</dbReference>
<evidence type="ECO:0000259" key="4">
    <source>
        <dbReference type="PROSITE" id="PS01124"/>
    </source>
</evidence>